<dbReference type="InterPro" id="IPR011047">
    <property type="entry name" value="Quinoprotein_ADH-like_sf"/>
</dbReference>
<gene>
    <name evidence="1" type="ORF">EC844_101235</name>
</gene>
<comment type="caution">
    <text evidence="1">The sequence shown here is derived from an EMBL/GenBank/DDBJ whole genome shotgun (WGS) entry which is preliminary data.</text>
</comment>
<evidence type="ECO:0000313" key="2">
    <source>
        <dbReference type="Proteomes" id="UP000294963"/>
    </source>
</evidence>
<name>A0A4R1Y5J7_ACICA</name>
<keyword evidence="2" id="KW-1185">Reference proteome</keyword>
<accession>A0A4R1Y5J7</accession>
<dbReference type="AlphaFoldDB" id="A0A4R1Y5J7"/>
<dbReference type="EMBL" id="SLVJ01000001">
    <property type="protein sequence ID" value="TCM70961.1"/>
    <property type="molecule type" value="Genomic_DNA"/>
</dbReference>
<dbReference type="Proteomes" id="UP000294963">
    <property type="component" value="Unassembled WGS sequence"/>
</dbReference>
<proteinExistence type="predicted"/>
<protein>
    <recommendedName>
        <fullName evidence="3">PilC beta-propeller domain-containing protein</fullName>
    </recommendedName>
</protein>
<reference evidence="1 2" key="1">
    <citation type="submission" date="2019-03" db="EMBL/GenBank/DDBJ databases">
        <title>Genomic analyses of the natural microbiome of Caenorhabditis elegans.</title>
        <authorList>
            <person name="Samuel B."/>
        </authorList>
    </citation>
    <scope>NUCLEOTIDE SEQUENCE [LARGE SCALE GENOMIC DNA]</scope>
    <source>
        <strain evidence="1 2">JUb89</strain>
    </source>
</reference>
<evidence type="ECO:0000313" key="1">
    <source>
        <dbReference type="EMBL" id="TCM70961.1"/>
    </source>
</evidence>
<sequence>MKNINQINKPNPGMGQRCVATCSVLVAVMLGGLSISHSLASDIEIYKNGKPGEVVITMMLDTSASMDLKTMLAMKGRIGEQERFKPCDAPADIVFDRDKASIDEWDQSRNYTVNSCKDDNGQVYYDRISRLKNALYELATSTAIPPSTKIGIGTYPYFNQAKNDTAQRAYMRIAAEPWGPVGSAQRKKVLQLIRDPKFVGLGGTPTSSAYAEAAAYMLGTTTKQTPFSGINLADKTYSPNMVLGRYDDEKRYVSPIKKIGNSQCDGQGIYFMTDGEPQSIKGANILSPMASALNVYESSISPNSGLRGGVSMTKSGYTSHWGEIGTFARYLNNRQMMNKLLINKPDSRLRTAVVGYGSIFDVDPKLRQRLTDPKNQRTRTYYDCNKLSSVDARNTCNWGSKSQFSDGSSTIRGIGGYGEGGFYSANSTQDLIESIVNFIEDTQPDFDPILMGSPTIPVDSLNPIQLHPFGYYATLIPKPDTGQQLWQGNFNKFHVYQGELYSGDKLTRLIKASGEADKNAQGIWGKEGMRGKLPLIVADTESDAEATSQRKIYTNRRWDQTLNKYVAAATLQSITVQQLLNPAEDSQKDEYKNYWLNLLGFKVDEQAEIRQLSQLPKMELRQLGAILHSKPILLTQEGKVINNNGKISTTNREDYLLFGSTQGLLHLLDDQGKEVFSFVPYEMLQSQKQAFLAAESTTGGVQKLFYGVDAPWVARTHYVSKQDGTQTVKITDQVKSIGTESMLSQGLQWVYGGLRMGGKSYYALDLADISKPEFKFQIDPEQQRIISAEHGKAQTSEQIGALKWMGQSWSKPSLAYINWEGTRKLVMFVGGGYDAQGQVQCTTTTKREAQLSNDDPLSRYNNQGYECPTYQQSNGIGAGVYMFDANNGQLLWWASRQSMVNGRIEKMGAQQASYHENLQYSVVSQINSIDRDNDGLVDALYFGDLGGQVFRIDLNNRAANSADFATRIFRLYNGHLNNGLSPRFYEMPSFSVHLDEQNKLFGVVALSSGNVSSPLAGPEISALDGVFVLFDNDIARTDLLSTQQFYNRQDITGLPLLDLQRGMVRGTRLYNQAVFNAGWWHPYSKKRGEYKGLSEIFALDHILYANVYHRDGKGIGDGCGPRVEGDSYLFQFCLPFGKCNFGLNNVHAPDRVKIGAGILGTGLAQGYSGIKGSLSMLLNRQRVQGNCKRLEDSNLPECQLYKTEMAIRSLRWFEQRPES</sequence>
<evidence type="ECO:0008006" key="3">
    <source>
        <dbReference type="Google" id="ProtNLM"/>
    </source>
</evidence>
<dbReference type="OrthoDB" id="7156875at2"/>
<dbReference type="SUPFAM" id="SSF50998">
    <property type="entry name" value="Quinoprotein alcohol dehydrogenase-like"/>
    <property type="match status" value="1"/>
</dbReference>
<organism evidence="1 2">
    <name type="scientific">Acinetobacter calcoaceticus</name>
    <dbReference type="NCBI Taxonomy" id="471"/>
    <lineage>
        <taxon>Bacteria</taxon>
        <taxon>Pseudomonadati</taxon>
        <taxon>Pseudomonadota</taxon>
        <taxon>Gammaproteobacteria</taxon>
        <taxon>Moraxellales</taxon>
        <taxon>Moraxellaceae</taxon>
        <taxon>Acinetobacter</taxon>
        <taxon>Acinetobacter calcoaceticus/baumannii complex</taxon>
    </lineage>
</organism>